<organism evidence="4 5">
    <name type="scientific">Actinoplanes digitatis</name>
    <dbReference type="NCBI Taxonomy" id="1868"/>
    <lineage>
        <taxon>Bacteria</taxon>
        <taxon>Bacillati</taxon>
        <taxon>Actinomycetota</taxon>
        <taxon>Actinomycetes</taxon>
        <taxon>Micromonosporales</taxon>
        <taxon>Micromonosporaceae</taxon>
        <taxon>Actinoplanes</taxon>
    </lineage>
</organism>
<evidence type="ECO:0000256" key="2">
    <source>
        <dbReference type="ARBA" id="ARBA00022679"/>
    </source>
</evidence>
<evidence type="ECO:0000313" key="4">
    <source>
        <dbReference type="EMBL" id="MBB4764803.1"/>
    </source>
</evidence>
<evidence type="ECO:0000256" key="1">
    <source>
        <dbReference type="ARBA" id="ARBA00022603"/>
    </source>
</evidence>
<evidence type="ECO:0000313" key="5">
    <source>
        <dbReference type="Proteomes" id="UP000578112"/>
    </source>
</evidence>
<dbReference type="SUPFAM" id="SSF53335">
    <property type="entry name" value="S-adenosyl-L-methionine-dependent methyltransferases"/>
    <property type="match status" value="1"/>
</dbReference>
<gene>
    <name evidence="4" type="ORF">BJ971_005359</name>
</gene>
<dbReference type="InterPro" id="IPR041698">
    <property type="entry name" value="Methyltransf_25"/>
</dbReference>
<sequence length="304" mass="31717">MADTATQRARNADFWARMAPGWVNQADRHDEIGRPLGAVALDWLRPQPGERVLDVGCGCGGTTAEIARAVAPSGSAVGLDLAEAMVATARDRFSGPGGAGPRFVAGDVETLDAVPGAPFDAVYSRMTLMLLADPVAGLTTVRRSMRAGARLAATAFRDGRANPWLPAAMLGAAAHLGPLPPLPIGDEPGPFAFADATRVTRLLTAAGFADIDIHPYDVTLDAPDDPEAVTEWLIEIGPAGAAYRDAVPTTQGYARAGAARLLERFRTTGTGYRLPTGLWLITARSDGSSRTTASGIGTNDENEA</sequence>
<dbReference type="RefSeq" id="WP_184995952.1">
    <property type="nucleotide sequence ID" value="NZ_BOMK01000003.1"/>
</dbReference>
<dbReference type="GO" id="GO:0032259">
    <property type="term" value="P:methylation"/>
    <property type="evidence" value="ECO:0007669"/>
    <property type="project" value="UniProtKB-KW"/>
</dbReference>
<dbReference type="EMBL" id="JACHNH010000001">
    <property type="protein sequence ID" value="MBB4764803.1"/>
    <property type="molecule type" value="Genomic_DNA"/>
</dbReference>
<dbReference type="GO" id="GO:0008168">
    <property type="term" value="F:methyltransferase activity"/>
    <property type="evidence" value="ECO:0007669"/>
    <property type="project" value="UniProtKB-KW"/>
</dbReference>
<dbReference type="CDD" id="cd02440">
    <property type="entry name" value="AdoMet_MTases"/>
    <property type="match status" value="1"/>
</dbReference>
<dbReference type="AlphaFoldDB" id="A0A7W7I1K5"/>
<keyword evidence="5" id="KW-1185">Reference proteome</keyword>
<feature type="domain" description="Methyltransferase" evidence="3">
    <location>
        <begin position="52"/>
        <end position="148"/>
    </location>
</feature>
<dbReference type="PANTHER" id="PTHR43861">
    <property type="entry name" value="TRANS-ACONITATE 2-METHYLTRANSFERASE-RELATED"/>
    <property type="match status" value="1"/>
</dbReference>
<reference evidence="4 5" key="1">
    <citation type="submission" date="2020-08" db="EMBL/GenBank/DDBJ databases">
        <title>Sequencing the genomes of 1000 actinobacteria strains.</title>
        <authorList>
            <person name="Klenk H.-P."/>
        </authorList>
    </citation>
    <scope>NUCLEOTIDE SEQUENCE [LARGE SCALE GENOMIC DNA]</scope>
    <source>
        <strain evidence="4 5">DSM 43149</strain>
    </source>
</reference>
<comment type="caution">
    <text evidence="4">The sequence shown here is derived from an EMBL/GenBank/DDBJ whole genome shotgun (WGS) entry which is preliminary data.</text>
</comment>
<accession>A0A7W7I1K5</accession>
<proteinExistence type="predicted"/>
<dbReference type="Gene3D" id="3.40.50.150">
    <property type="entry name" value="Vaccinia Virus protein VP39"/>
    <property type="match status" value="1"/>
</dbReference>
<dbReference type="PANTHER" id="PTHR43861:SF1">
    <property type="entry name" value="TRANS-ACONITATE 2-METHYLTRANSFERASE"/>
    <property type="match status" value="1"/>
</dbReference>
<keyword evidence="2 4" id="KW-0808">Transferase</keyword>
<dbReference type="Pfam" id="PF13649">
    <property type="entry name" value="Methyltransf_25"/>
    <property type="match status" value="1"/>
</dbReference>
<protein>
    <submittedName>
        <fullName evidence="4">SAM-dependent methyltransferase</fullName>
    </submittedName>
</protein>
<keyword evidence="1 4" id="KW-0489">Methyltransferase</keyword>
<evidence type="ECO:0000259" key="3">
    <source>
        <dbReference type="Pfam" id="PF13649"/>
    </source>
</evidence>
<dbReference type="InterPro" id="IPR029063">
    <property type="entry name" value="SAM-dependent_MTases_sf"/>
</dbReference>
<name>A0A7W7I1K5_9ACTN</name>
<dbReference type="Proteomes" id="UP000578112">
    <property type="component" value="Unassembled WGS sequence"/>
</dbReference>